<organism evidence="1 2">
    <name type="scientific">Apiospora arundinis</name>
    <dbReference type="NCBI Taxonomy" id="335852"/>
    <lineage>
        <taxon>Eukaryota</taxon>
        <taxon>Fungi</taxon>
        <taxon>Dikarya</taxon>
        <taxon>Ascomycota</taxon>
        <taxon>Pezizomycotina</taxon>
        <taxon>Sordariomycetes</taxon>
        <taxon>Xylariomycetidae</taxon>
        <taxon>Amphisphaeriales</taxon>
        <taxon>Apiosporaceae</taxon>
        <taxon>Apiospora</taxon>
    </lineage>
</organism>
<proteinExistence type="predicted"/>
<gene>
    <name evidence="1" type="ORF">PGQ11_011543</name>
</gene>
<dbReference type="EMBL" id="JAPCWZ010000007">
    <property type="protein sequence ID" value="KAK8855631.1"/>
    <property type="molecule type" value="Genomic_DNA"/>
</dbReference>
<reference evidence="1 2" key="1">
    <citation type="journal article" date="2024" name="IMA Fungus">
        <title>Apiospora arundinis, a panoply of carbohydrate-active enzymes and secondary metabolites.</title>
        <authorList>
            <person name="Sorensen T."/>
            <person name="Petersen C."/>
            <person name="Muurmann A.T."/>
            <person name="Christiansen J.V."/>
            <person name="Brundto M.L."/>
            <person name="Overgaard C.K."/>
            <person name="Boysen A.T."/>
            <person name="Wollenberg R.D."/>
            <person name="Larsen T.O."/>
            <person name="Sorensen J.L."/>
            <person name="Nielsen K.L."/>
            <person name="Sondergaard T.E."/>
        </authorList>
    </citation>
    <scope>NUCLEOTIDE SEQUENCE [LARGE SCALE GENOMIC DNA]</scope>
    <source>
        <strain evidence="1 2">AAU 773</strain>
    </source>
</reference>
<evidence type="ECO:0000313" key="1">
    <source>
        <dbReference type="EMBL" id="KAK8855631.1"/>
    </source>
</evidence>
<name>A0ABR2I0F6_9PEZI</name>
<dbReference type="Proteomes" id="UP001390339">
    <property type="component" value="Unassembled WGS sequence"/>
</dbReference>
<accession>A0ABR2I0F6</accession>
<keyword evidence="2" id="KW-1185">Reference proteome</keyword>
<comment type="caution">
    <text evidence="1">The sequence shown here is derived from an EMBL/GenBank/DDBJ whole genome shotgun (WGS) entry which is preliminary data.</text>
</comment>
<protein>
    <submittedName>
        <fullName evidence="1">Uncharacterized protein</fullName>
    </submittedName>
</protein>
<evidence type="ECO:0000313" key="2">
    <source>
        <dbReference type="Proteomes" id="UP001390339"/>
    </source>
</evidence>
<sequence length="201" mass="23895">MCNPDEELPSYCSTEPDWDAVYCYKIEQAYKRALEIVKSAWRPYKGSGKTIDAAYRSWILAPTHDDAKVNLQLREKTEAEVQIDLASPMHKRMLVRRLKSRAKVAAIEFQICARLTEDPDEVQRERSKVAAFCREHDDVQFSFERMLEDPLRHIRVMGIPGHETLWMEILSRLPPLPNNQFREREATWFNFPWDHWYESWH</sequence>